<protein>
    <submittedName>
        <fullName evidence="2">Uncharacterized protein</fullName>
    </submittedName>
</protein>
<keyword evidence="1" id="KW-0812">Transmembrane</keyword>
<feature type="transmembrane region" description="Helical" evidence="1">
    <location>
        <begin position="128"/>
        <end position="150"/>
    </location>
</feature>
<proteinExistence type="predicted"/>
<feature type="transmembrane region" description="Helical" evidence="1">
    <location>
        <begin position="200"/>
        <end position="219"/>
    </location>
</feature>
<comment type="caution">
    <text evidence="2">The sequence shown here is derived from an EMBL/GenBank/DDBJ whole genome shotgun (WGS) entry which is preliminary data.</text>
</comment>
<sequence length="387" mass="43704">MSLPPLSPEIKAKAAETDRQLHIANYASAEKKYDQWVSSLTNLKLNNGASYNPSVRFSSDGAAPAKYNVPLVQQYLHDRFDVFSREFVKDGQINEQALNEIVLAGQHDTADHQAFRSDNFTAPTEPHYYLAAVVGIVIVMLLAWLLKVLVMKRRSYGDVLKQLFLSIMFPVPRLLSLGNFKVDWEKAIIRRGGLLSSSLVLAPGLFTIGLVYAAGLSVFPSSWASQKHVSSGKYLVTDLAMYTDVLKGQRGDALMAMVAITSHSWNRDKLLENRDFSDNIRLGSNIWWAPSVYSCDLMLDMRAYAKAHGQSWGGKTVVEQELAASIIRWYKRDMAKPNEPIGEITRQFNDSFDDVPRGMDTFNECYVYTNTYSRKREFLAFMKQAQQ</sequence>
<dbReference type="EMBL" id="PRLP01000029">
    <property type="protein sequence ID" value="PPC77611.1"/>
    <property type="molecule type" value="Genomic_DNA"/>
</dbReference>
<accession>A0A2S5KRX2</accession>
<evidence type="ECO:0000313" key="2">
    <source>
        <dbReference type="EMBL" id="PPC77611.1"/>
    </source>
</evidence>
<reference evidence="2 3" key="1">
    <citation type="submission" date="2018-02" db="EMBL/GenBank/DDBJ databases">
        <title>novel marine gammaproteobacteria from coastal saline agro ecosystem.</title>
        <authorList>
            <person name="Krishnan R."/>
            <person name="Ramesh Kumar N."/>
        </authorList>
    </citation>
    <scope>NUCLEOTIDE SEQUENCE [LARGE SCALE GENOMIC DNA]</scope>
    <source>
        <strain evidence="2 3">228</strain>
    </source>
</reference>
<dbReference type="Proteomes" id="UP000238196">
    <property type="component" value="Unassembled WGS sequence"/>
</dbReference>
<gene>
    <name evidence="2" type="ORF">C4K68_09640</name>
</gene>
<keyword evidence="1" id="KW-1133">Transmembrane helix</keyword>
<organism evidence="2 3">
    <name type="scientific">Proteobacteria bacterium 228</name>
    <dbReference type="NCBI Taxonomy" id="2083153"/>
    <lineage>
        <taxon>Bacteria</taxon>
        <taxon>Pseudomonadati</taxon>
        <taxon>Pseudomonadota</taxon>
    </lineage>
</organism>
<evidence type="ECO:0000313" key="3">
    <source>
        <dbReference type="Proteomes" id="UP000238196"/>
    </source>
</evidence>
<dbReference type="AlphaFoldDB" id="A0A2S5KRX2"/>
<evidence type="ECO:0000256" key="1">
    <source>
        <dbReference type="SAM" id="Phobius"/>
    </source>
</evidence>
<name>A0A2S5KRX2_9PROT</name>
<keyword evidence="1" id="KW-0472">Membrane</keyword>